<dbReference type="GO" id="GO:0022857">
    <property type="term" value="F:transmembrane transporter activity"/>
    <property type="evidence" value="ECO:0007669"/>
    <property type="project" value="InterPro"/>
</dbReference>
<dbReference type="Proteomes" id="UP000240509">
    <property type="component" value="Unassembled WGS sequence"/>
</dbReference>
<keyword evidence="4 7" id="KW-0812">Transmembrane</keyword>
<evidence type="ECO:0000256" key="1">
    <source>
        <dbReference type="ARBA" id="ARBA00004651"/>
    </source>
</evidence>
<evidence type="ECO:0000256" key="5">
    <source>
        <dbReference type="ARBA" id="ARBA00022989"/>
    </source>
</evidence>
<evidence type="ECO:0000256" key="7">
    <source>
        <dbReference type="SAM" id="Phobius"/>
    </source>
</evidence>
<feature type="transmembrane region" description="Helical" evidence="7">
    <location>
        <begin position="173"/>
        <end position="192"/>
    </location>
</feature>
<dbReference type="RefSeq" id="WP_107585568.1">
    <property type="nucleotide sequence ID" value="NZ_PZJJ01000022.1"/>
</dbReference>
<keyword evidence="3" id="KW-1003">Cell membrane</keyword>
<feature type="transmembrane region" description="Helical" evidence="7">
    <location>
        <begin position="262"/>
        <end position="283"/>
    </location>
</feature>
<evidence type="ECO:0000259" key="8">
    <source>
        <dbReference type="PROSITE" id="PS50850"/>
    </source>
</evidence>
<comment type="caution">
    <text evidence="9">The sequence shown here is derived from an EMBL/GenBank/DDBJ whole genome shotgun (WGS) entry which is preliminary data.</text>
</comment>
<accession>A0A2T4U486</accession>
<feature type="transmembrane region" description="Helical" evidence="7">
    <location>
        <begin position="48"/>
        <end position="72"/>
    </location>
</feature>
<dbReference type="AlphaFoldDB" id="A0A2T4U486"/>
<dbReference type="GO" id="GO:0005886">
    <property type="term" value="C:plasma membrane"/>
    <property type="evidence" value="ECO:0007669"/>
    <property type="project" value="UniProtKB-SubCell"/>
</dbReference>
<evidence type="ECO:0000313" key="10">
    <source>
        <dbReference type="Proteomes" id="UP000240509"/>
    </source>
</evidence>
<feature type="transmembrane region" description="Helical" evidence="7">
    <location>
        <begin position="290"/>
        <end position="310"/>
    </location>
</feature>
<feature type="transmembrane region" description="Helical" evidence="7">
    <location>
        <begin position="224"/>
        <end position="250"/>
    </location>
</feature>
<dbReference type="InterPro" id="IPR020846">
    <property type="entry name" value="MFS_dom"/>
</dbReference>
<dbReference type="EMBL" id="PZJJ01000022">
    <property type="protein sequence ID" value="PTL38220.1"/>
    <property type="molecule type" value="Genomic_DNA"/>
</dbReference>
<gene>
    <name evidence="9" type="ORF">C6Y45_12515</name>
</gene>
<proteinExistence type="predicted"/>
<protein>
    <submittedName>
        <fullName evidence="9">MFS transporter</fullName>
    </submittedName>
</protein>
<feature type="transmembrane region" description="Helical" evidence="7">
    <location>
        <begin position="350"/>
        <end position="375"/>
    </location>
</feature>
<dbReference type="PROSITE" id="PS50850">
    <property type="entry name" value="MFS"/>
    <property type="match status" value="1"/>
</dbReference>
<dbReference type="PANTHER" id="PTHR23513:SF6">
    <property type="entry name" value="MAJOR FACILITATOR SUPERFAMILY ASSOCIATED DOMAIN-CONTAINING PROTEIN"/>
    <property type="match status" value="1"/>
</dbReference>
<organism evidence="9 10">
    <name type="scientific">Alkalicoccus saliphilus</name>
    <dbReference type="NCBI Taxonomy" id="200989"/>
    <lineage>
        <taxon>Bacteria</taxon>
        <taxon>Bacillati</taxon>
        <taxon>Bacillota</taxon>
        <taxon>Bacilli</taxon>
        <taxon>Bacillales</taxon>
        <taxon>Bacillaceae</taxon>
        <taxon>Alkalicoccus</taxon>
    </lineage>
</organism>
<feature type="transmembrane region" description="Helical" evidence="7">
    <location>
        <begin position="381"/>
        <end position="401"/>
    </location>
</feature>
<evidence type="ECO:0000256" key="6">
    <source>
        <dbReference type="ARBA" id="ARBA00023136"/>
    </source>
</evidence>
<sequence>MNDKTTPSLWHNRSFVLYFLTLLASGLSVSFFLFAVNWYVVDSLELEAMLGIVFFASSVPRLVFMLLGGVIADRVNRAVIMLLSDFTKAVLLIGIVGLLVFQLVNIWVLVILALLFGLLDAFFWPASQTVLPGIVSKQQLTRANSVVQLTMNATLIAGPMSAGFLIGFGSYELMFLLVSVMLFAASAVDWMLKKNLPVPKPDEAGDSIWKSVKSGFQYVKTSPFLFTLMMTSVFLNLLLVGPLVMGLPIYANLVLGGDELTYSYLNATSGAGMLAGALLVGMLNIQRRRGLVSVVGILLLALAFLGFGLIPDMLWSLVFIGFIGVLLSVIDIPLISAIQANTSEAYLGRVMSMLSFAALGLVPVSYLLTSLLLSAGFTIDTIMIGGAVLMSLQALFVVGFAKSLREID</sequence>
<keyword evidence="6 7" id="KW-0472">Membrane</keyword>
<dbReference type="OrthoDB" id="3613552at2"/>
<keyword evidence="2" id="KW-0813">Transport</keyword>
<keyword evidence="5 7" id="KW-1133">Transmembrane helix</keyword>
<name>A0A2T4U486_9BACI</name>
<dbReference type="SUPFAM" id="SSF103473">
    <property type="entry name" value="MFS general substrate transporter"/>
    <property type="match status" value="1"/>
</dbReference>
<dbReference type="Pfam" id="PF07690">
    <property type="entry name" value="MFS_1"/>
    <property type="match status" value="1"/>
</dbReference>
<comment type="subcellular location">
    <subcellularLocation>
        <location evidence="1">Cell membrane</location>
        <topology evidence="1">Multi-pass membrane protein</topology>
    </subcellularLocation>
</comment>
<evidence type="ECO:0000313" key="9">
    <source>
        <dbReference type="EMBL" id="PTL38220.1"/>
    </source>
</evidence>
<evidence type="ECO:0000256" key="3">
    <source>
        <dbReference type="ARBA" id="ARBA00022475"/>
    </source>
</evidence>
<evidence type="ECO:0000256" key="4">
    <source>
        <dbReference type="ARBA" id="ARBA00022692"/>
    </source>
</evidence>
<evidence type="ECO:0000256" key="2">
    <source>
        <dbReference type="ARBA" id="ARBA00022448"/>
    </source>
</evidence>
<keyword evidence="10" id="KW-1185">Reference proteome</keyword>
<dbReference type="InterPro" id="IPR011701">
    <property type="entry name" value="MFS"/>
</dbReference>
<feature type="transmembrane region" description="Helical" evidence="7">
    <location>
        <begin position="316"/>
        <end position="338"/>
    </location>
</feature>
<reference evidence="9 10" key="1">
    <citation type="submission" date="2018-03" db="EMBL/GenBank/DDBJ databases">
        <title>Alkalicoccus saliphilus sp. nov., isolated from a mineral pool.</title>
        <authorList>
            <person name="Zhao B."/>
        </authorList>
    </citation>
    <scope>NUCLEOTIDE SEQUENCE [LARGE SCALE GENOMIC DNA]</scope>
    <source>
        <strain evidence="9 10">6AG</strain>
    </source>
</reference>
<dbReference type="PANTHER" id="PTHR23513">
    <property type="entry name" value="INTEGRAL MEMBRANE EFFLUX PROTEIN-RELATED"/>
    <property type="match status" value="1"/>
</dbReference>
<dbReference type="Gene3D" id="1.20.1250.20">
    <property type="entry name" value="MFS general substrate transporter like domains"/>
    <property type="match status" value="1"/>
</dbReference>
<dbReference type="CDD" id="cd06173">
    <property type="entry name" value="MFS_MefA_like"/>
    <property type="match status" value="1"/>
</dbReference>
<dbReference type="InterPro" id="IPR036259">
    <property type="entry name" value="MFS_trans_sf"/>
</dbReference>
<feature type="domain" description="Major facilitator superfamily (MFS) profile" evidence="8">
    <location>
        <begin position="14"/>
        <end position="405"/>
    </location>
</feature>
<feature type="transmembrane region" description="Helical" evidence="7">
    <location>
        <begin position="15"/>
        <end position="36"/>
    </location>
</feature>